<gene>
    <name evidence="3" type="ORF">SNAT2548_LOCUS14276</name>
</gene>
<accession>A0A812N1L7</accession>
<evidence type="ECO:0008006" key="5">
    <source>
        <dbReference type="Google" id="ProtNLM"/>
    </source>
</evidence>
<dbReference type="InterPro" id="IPR013762">
    <property type="entry name" value="Integrase-like_cat_sf"/>
</dbReference>
<dbReference type="InterPro" id="IPR011010">
    <property type="entry name" value="DNA_brk_join_enz"/>
</dbReference>
<keyword evidence="1" id="KW-0233">DNA recombination</keyword>
<comment type="caution">
    <text evidence="3">The sequence shown here is derived from an EMBL/GenBank/DDBJ whole genome shotgun (WGS) entry which is preliminary data.</text>
</comment>
<dbReference type="GO" id="GO:0006310">
    <property type="term" value="P:DNA recombination"/>
    <property type="evidence" value="ECO:0007669"/>
    <property type="project" value="UniProtKB-KW"/>
</dbReference>
<dbReference type="OrthoDB" id="436156at2759"/>
<dbReference type="AlphaFoldDB" id="A0A812N1L7"/>
<proteinExistence type="predicted"/>
<keyword evidence="4" id="KW-1185">Reference proteome</keyword>
<evidence type="ECO:0000313" key="3">
    <source>
        <dbReference type="EMBL" id="CAE7269133.1"/>
    </source>
</evidence>
<dbReference type="EMBL" id="CAJNDS010001645">
    <property type="protein sequence ID" value="CAE7269133.1"/>
    <property type="molecule type" value="Genomic_DNA"/>
</dbReference>
<dbReference type="GO" id="GO:0015074">
    <property type="term" value="P:DNA integration"/>
    <property type="evidence" value="ECO:0007669"/>
    <property type="project" value="InterPro"/>
</dbReference>
<feature type="compositionally biased region" description="Acidic residues" evidence="2">
    <location>
        <begin position="536"/>
        <end position="546"/>
    </location>
</feature>
<protein>
    <recommendedName>
        <fullName evidence="5">Tyr recombinase domain-containing protein</fullName>
    </recommendedName>
</protein>
<feature type="region of interest" description="Disordered" evidence="2">
    <location>
        <begin position="536"/>
        <end position="561"/>
    </location>
</feature>
<dbReference type="Gene3D" id="1.10.443.10">
    <property type="entry name" value="Intergrase catalytic core"/>
    <property type="match status" value="1"/>
</dbReference>
<evidence type="ECO:0000256" key="1">
    <source>
        <dbReference type="ARBA" id="ARBA00023172"/>
    </source>
</evidence>
<organism evidence="3 4">
    <name type="scientific">Symbiodinium natans</name>
    <dbReference type="NCBI Taxonomy" id="878477"/>
    <lineage>
        <taxon>Eukaryota</taxon>
        <taxon>Sar</taxon>
        <taxon>Alveolata</taxon>
        <taxon>Dinophyceae</taxon>
        <taxon>Suessiales</taxon>
        <taxon>Symbiodiniaceae</taxon>
        <taxon>Symbiodinium</taxon>
    </lineage>
</organism>
<feature type="non-terminal residue" evidence="3">
    <location>
        <position position="1"/>
    </location>
</feature>
<dbReference type="GO" id="GO:0003677">
    <property type="term" value="F:DNA binding"/>
    <property type="evidence" value="ECO:0007669"/>
    <property type="project" value="InterPro"/>
</dbReference>
<sequence length="893" mass="100366">MAARLQSFACSVVRLGHSATGCGLRLPATADRLSRLREQLNQFDALPYSCSHRHFQTRDGSFTATQALPVVAERLSLPDRVQDFDPRPYLSPTFRHIYEDPDAFLKPEAERPEPIKIRGTASRRELLKVLERWDHLGRLFVCDSSEVRSEDRCELFAVAKDADKDRQILHRKRRNLQERHIQGASRDLPHGVLLCQLPLEGRYVCACSVDDVKDFYHAYPASEARARSSPVGPVFRPGEVSHLKAFQEALAAGRVTQGGRVACCFKGLGMGDHAAVDIAQESHVNLLRSFGAMKEGETLRYRDPVPHPPSGFVEGIMIDDHLGLQLLPRLQSLKETLAQPARDQEVFAASGKAYSHAGLQAHPKKAVRRGVCAKVWGAEIEGEKGLVGPVRSRLMALGRLSSEVARPGAIDQQTLDGVLGLWGFCAQFRRPIFSFLYEAYRQQGPGTAEEPFRLSTGARNEFAVLACLAPLCLTDLHVLPDKYLYCVDASPSGAGVCRSEVGVSVVREIWRRGDKQGYRMPLLSRLSAALKESGLDEDDVLDEQDSQSEISDSPLRSEFEQGPVEDDWRLSIPPALKEGPWDFLELYSGVVKSSFFGGRRLAPRPPSEGVRTREHLLRGRVTEKTHQIRTSLIASLEEWLLPQLPGMTLETLARGHSDVLSDWLEEYMVAMFLQRRSRRAAAETLNALAQRFGWLRSSLAAPWNLVKTWEQLEPVQHHPPVPKAVNDALVVTALLWRWPRMAALLVLGFFGLLRPSELIGLRRQDLALPGDHFEEDVLYIRVPHPKTRFRAATSQHVRVEFPGVATWITLVVGTTPMWRRIWNGSWASFKLRFGALQTEVLGAVTFLPSSLRPGGATFLFRYWDEDLTRLQWRGRWKSFRMLETYVQELGATE</sequence>
<dbReference type="Proteomes" id="UP000604046">
    <property type="component" value="Unassembled WGS sequence"/>
</dbReference>
<evidence type="ECO:0000256" key="2">
    <source>
        <dbReference type="SAM" id="MobiDB-lite"/>
    </source>
</evidence>
<name>A0A812N1L7_9DINO</name>
<reference evidence="3" key="1">
    <citation type="submission" date="2021-02" db="EMBL/GenBank/DDBJ databases">
        <authorList>
            <person name="Dougan E. K."/>
            <person name="Rhodes N."/>
            <person name="Thang M."/>
            <person name="Chan C."/>
        </authorList>
    </citation>
    <scope>NUCLEOTIDE SEQUENCE</scope>
</reference>
<dbReference type="SUPFAM" id="SSF56349">
    <property type="entry name" value="DNA breaking-rejoining enzymes"/>
    <property type="match status" value="1"/>
</dbReference>
<evidence type="ECO:0000313" key="4">
    <source>
        <dbReference type="Proteomes" id="UP000604046"/>
    </source>
</evidence>